<comment type="caution">
    <text evidence="1">The sequence shown here is derived from an EMBL/GenBank/DDBJ whole genome shotgun (WGS) entry which is preliminary data.</text>
</comment>
<accession>A0ABU6DTF6</accession>
<evidence type="ECO:0000313" key="2">
    <source>
        <dbReference type="Proteomes" id="UP001339883"/>
    </source>
</evidence>
<protein>
    <submittedName>
        <fullName evidence="1">Uncharacterized protein</fullName>
    </submittedName>
</protein>
<dbReference type="RefSeq" id="WP_325775508.1">
    <property type="nucleotide sequence ID" value="NZ_VTDN01000006.1"/>
</dbReference>
<dbReference type="EMBL" id="VTDN01000006">
    <property type="protein sequence ID" value="MEB5477118.1"/>
    <property type="molecule type" value="Genomic_DNA"/>
</dbReference>
<proteinExistence type="predicted"/>
<reference evidence="1 2" key="1">
    <citation type="submission" date="2019-08" db="EMBL/GenBank/DDBJ databases">
        <title>Five species of Acinetobacter isolated from floral nectar and animal pollinators.</title>
        <authorList>
            <person name="Hendry T.A."/>
        </authorList>
    </citation>
    <scope>NUCLEOTIDE SEQUENCE [LARGE SCALE GENOMIC DNA]</scope>
    <source>
        <strain evidence="1 2">MD18.27</strain>
    </source>
</reference>
<gene>
    <name evidence="1" type="ORF">I2F25_08710</name>
</gene>
<keyword evidence="2" id="KW-1185">Reference proteome</keyword>
<dbReference type="Proteomes" id="UP001339883">
    <property type="component" value="Unassembled WGS sequence"/>
</dbReference>
<evidence type="ECO:0000313" key="1">
    <source>
        <dbReference type="EMBL" id="MEB5477118.1"/>
    </source>
</evidence>
<name>A0ABU6DTF6_9GAMM</name>
<sequence length="119" mass="13141">MGGKFVVRAGQHQFKTGEKIVSPSIVLPTAPSGDYSRKFLIPASTETAGNNIKIANPEFILGLNSDTHKPIFSEKIESENSQEDSSTRRIYADKSINFTSHLFVDSPVMNIHENDEDDS</sequence>
<organism evidence="1 2">
    <name type="scientific">Acinetobacter pollinis</name>
    <dbReference type="NCBI Taxonomy" id="2605270"/>
    <lineage>
        <taxon>Bacteria</taxon>
        <taxon>Pseudomonadati</taxon>
        <taxon>Pseudomonadota</taxon>
        <taxon>Gammaproteobacteria</taxon>
        <taxon>Moraxellales</taxon>
        <taxon>Moraxellaceae</taxon>
        <taxon>Acinetobacter</taxon>
    </lineage>
</organism>